<dbReference type="EMBL" id="KF901007">
    <property type="protein sequence ID" value="AIF14665.1"/>
    <property type="molecule type" value="Genomic_DNA"/>
</dbReference>
<organism evidence="1">
    <name type="scientific">uncultured marine group II/III euryarchaeote KM3_67_F03</name>
    <dbReference type="NCBI Taxonomy" id="1456484"/>
    <lineage>
        <taxon>Archaea</taxon>
        <taxon>Methanobacteriati</taxon>
        <taxon>Methanobacteriota</taxon>
        <taxon>environmental samples</taxon>
    </lineage>
</organism>
<protein>
    <submittedName>
        <fullName evidence="1">Uncharacterized protein</fullName>
    </submittedName>
</protein>
<sequence length="172" mass="19624">MAVPRHLKVETSISPTDAVRALRQIIGEANWSARRLSGSRLIDRWAVIVPIAQAARTIGIVIENGPLKDVGMEAYSHVQGAAGSLTIVEWLIPNELEKEWRVLFAQWTTRLPKCPWKWTFRERSTIGFLLPVWRRSKRTFKNQGVDVNKSAWPDTNLPSWPPSEWIVSAEEE</sequence>
<dbReference type="AlphaFoldDB" id="A0A075HHI8"/>
<proteinExistence type="predicted"/>
<evidence type="ECO:0000313" key="1">
    <source>
        <dbReference type="EMBL" id="AIF14665.1"/>
    </source>
</evidence>
<name>A0A075HHI8_9EURY</name>
<accession>A0A075HHI8</accession>
<reference evidence="1" key="1">
    <citation type="journal article" date="2014" name="Genome Biol. Evol.">
        <title>Pangenome evidence for extensive interdomain horizontal transfer affecting lineage core and shell genes in uncultured planktonic thaumarchaeota and euryarchaeota.</title>
        <authorList>
            <person name="Deschamps P."/>
            <person name="Zivanovic Y."/>
            <person name="Moreira D."/>
            <person name="Rodriguez-Valera F."/>
            <person name="Lopez-Garcia P."/>
        </authorList>
    </citation>
    <scope>NUCLEOTIDE SEQUENCE</scope>
</reference>